<keyword evidence="2" id="KW-1185">Reference proteome</keyword>
<protein>
    <submittedName>
        <fullName evidence="1">Uncharacterized protein</fullName>
    </submittedName>
</protein>
<comment type="caution">
    <text evidence="1">The sequence shown here is derived from an EMBL/GenBank/DDBJ whole genome shotgun (WGS) entry which is preliminary data.</text>
</comment>
<dbReference type="EMBL" id="AVBC01000025">
    <property type="protein sequence ID" value="ERL51444.1"/>
    <property type="molecule type" value="Genomic_DNA"/>
</dbReference>
<sequence length="76" mass="8229">MAENLAAFLEHYPSGFGQLNMTIVALEKRLTDRLLELRDSATQGGLGDVQALGGASEVQTFCDRDQGAKVAYFNAH</sequence>
<evidence type="ECO:0000313" key="1">
    <source>
        <dbReference type="EMBL" id="ERL51444.1"/>
    </source>
</evidence>
<name>W1N7F7_9GAMM</name>
<proteinExistence type="predicted"/>
<dbReference type="PATRIC" id="fig|1178482.3.peg.1874"/>
<accession>W1N7F7</accession>
<gene>
    <name evidence="1" type="ORF">BJB45_13575</name>
</gene>
<dbReference type="AlphaFoldDB" id="W1N7F7"/>
<organism evidence="1 2">
    <name type="scientific">Halomonas huangheensis</name>
    <dbReference type="NCBI Taxonomy" id="1178482"/>
    <lineage>
        <taxon>Bacteria</taxon>
        <taxon>Pseudomonadati</taxon>
        <taxon>Pseudomonadota</taxon>
        <taxon>Gammaproteobacteria</taxon>
        <taxon>Oceanospirillales</taxon>
        <taxon>Halomonadaceae</taxon>
        <taxon>Halomonas</taxon>
    </lineage>
</organism>
<reference evidence="1 2" key="1">
    <citation type="submission" date="2013-08" db="EMBL/GenBank/DDBJ databases">
        <title>draft genome of Halomonas huanghegensis, strain BJGMM-B45T.</title>
        <authorList>
            <person name="Miao C."/>
            <person name="Wan Y."/>
            <person name="Jin W."/>
        </authorList>
    </citation>
    <scope>NUCLEOTIDE SEQUENCE [LARGE SCALE GENOMIC DNA]</scope>
    <source>
        <strain evidence="1 2">BJGMM-B45</strain>
    </source>
</reference>
<dbReference type="Proteomes" id="UP000019113">
    <property type="component" value="Unassembled WGS sequence"/>
</dbReference>
<evidence type="ECO:0000313" key="2">
    <source>
        <dbReference type="Proteomes" id="UP000019113"/>
    </source>
</evidence>